<reference evidence="1" key="1">
    <citation type="journal article" date="2023" name="Mol. Phylogenet. Evol.">
        <title>Genome-scale phylogeny and comparative genomics of the fungal order Sordariales.</title>
        <authorList>
            <person name="Hensen N."/>
            <person name="Bonometti L."/>
            <person name="Westerberg I."/>
            <person name="Brannstrom I.O."/>
            <person name="Guillou S."/>
            <person name="Cros-Aarteil S."/>
            <person name="Calhoun S."/>
            <person name="Haridas S."/>
            <person name="Kuo A."/>
            <person name="Mondo S."/>
            <person name="Pangilinan J."/>
            <person name="Riley R."/>
            <person name="LaButti K."/>
            <person name="Andreopoulos B."/>
            <person name="Lipzen A."/>
            <person name="Chen C."/>
            <person name="Yan M."/>
            <person name="Daum C."/>
            <person name="Ng V."/>
            <person name="Clum A."/>
            <person name="Steindorff A."/>
            <person name="Ohm R.A."/>
            <person name="Martin F."/>
            <person name="Silar P."/>
            <person name="Natvig D.O."/>
            <person name="Lalanne C."/>
            <person name="Gautier V."/>
            <person name="Ament-Velasquez S.L."/>
            <person name="Kruys A."/>
            <person name="Hutchinson M.I."/>
            <person name="Powell A.J."/>
            <person name="Barry K."/>
            <person name="Miller A.N."/>
            <person name="Grigoriev I.V."/>
            <person name="Debuchy R."/>
            <person name="Gladieux P."/>
            <person name="Hiltunen Thoren M."/>
            <person name="Johannesson H."/>
        </authorList>
    </citation>
    <scope>NUCLEOTIDE SEQUENCE</scope>
    <source>
        <strain evidence="1">PSN324</strain>
    </source>
</reference>
<dbReference type="EMBL" id="MU864943">
    <property type="protein sequence ID" value="KAK4464942.1"/>
    <property type="molecule type" value="Genomic_DNA"/>
</dbReference>
<proteinExistence type="predicted"/>
<comment type="caution">
    <text evidence="1">The sequence shown here is derived from an EMBL/GenBank/DDBJ whole genome shotgun (WGS) entry which is preliminary data.</text>
</comment>
<evidence type="ECO:0000313" key="2">
    <source>
        <dbReference type="Proteomes" id="UP001321749"/>
    </source>
</evidence>
<sequence>MPFNFAAFDGGANTDFLNILQPSRAETIAARDDFPKPIFNNTFSAIPTVKMFIDGDHTQVRREYVASIIDACVDETTYALRCTSVPSELRVSTCGAEADPVTLTAGPSTYRYSSYSSTSTSGHEVEATALEDCDLQGTSQAVCRITMGGSLGKNTTWTATTTTYIGNQYRLYDVPITAGAEKLASPTAECKSASGASTKAVALWTLVGSVGLALLW</sequence>
<protein>
    <submittedName>
        <fullName evidence="1">Uncharacterized protein</fullName>
    </submittedName>
</protein>
<dbReference type="AlphaFoldDB" id="A0AAV9HVS2"/>
<keyword evidence="2" id="KW-1185">Reference proteome</keyword>
<accession>A0AAV9HVS2</accession>
<reference evidence="1" key="2">
    <citation type="submission" date="2023-06" db="EMBL/GenBank/DDBJ databases">
        <authorList>
            <consortium name="Lawrence Berkeley National Laboratory"/>
            <person name="Mondo S.J."/>
            <person name="Hensen N."/>
            <person name="Bonometti L."/>
            <person name="Westerberg I."/>
            <person name="Brannstrom I.O."/>
            <person name="Guillou S."/>
            <person name="Cros-Aarteil S."/>
            <person name="Calhoun S."/>
            <person name="Haridas S."/>
            <person name="Kuo A."/>
            <person name="Pangilinan J."/>
            <person name="Riley R."/>
            <person name="Labutti K."/>
            <person name="Andreopoulos B."/>
            <person name="Lipzen A."/>
            <person name="Chen C."/>
            <person name="Yanf M."/>
            <person name="Daum C."/>
            <person name="Ng V."/>
            <person name="Clum A."/>
            <person name="Steindorff A."/>
            <person name="Ohm R."/>
            <person name="Martin F."/>
            <person name="Silar P."/>
            <person name="Natvig D."/>
            <person name="Lalanne C."/>
            <person name="Gautier V."/>
            <person name="Ament-Velasquez S.L."/>
            <person name="Kruys A."/>
            <person name="Hutchinson M.I."/>
            <person name="Powell A.J."/>
            <person name="Barry K."/>
            <person name="Miller A.N."/>
            <person name="Grigoriev I.V."/>
            <person name="Debuchy R."/>
            <person name="Gladieux P."/>
            <person name="Thoren M.H."/>
            <person name="Johannesson H."/>
        </authorList>
    </citation>
    <scope>NUCLEOTIDE SEQUENCE</scope>
    <source>
        <strain evidence="1">PSN324</strain>
    </source>
</reference>
<dbReference type="Proteomes" id="UP001321749">
    <property type="component" value="Unassembled WGS sequence"/>
</dbReference>
<gene>
    <name evidence="1" type="ORF">QBC42DRAFT_248981</name>
</gene>
<organism evidence="1 2">
    <name type="scientific">Cladorrhinum samala</name>
    <dbReference type="NCBI Taxonomy" id="585594"/>
    <lineage>
        <taxon>Eukaryota</taxon>
        <taxon>Fungi</taxon>
        <taxon>Dikarya</taxon>
        <taxon>Ascomycota</taxon>
        <taxon>Pezizomycotina</taxon>
        <taxon>Sordariomycetes</taxon>
        <taxon>Sordariomycetidae</taxon>
        <taxon>Sordariales</taxon>
        <taxon>Podosporaceae</taxon>
        <taxon>Cladorrhinum</taxon>
    </lineage>
</organism>
<name>A0AAV9HVS2_9PEZI</name>
<evidence type="ECO:0000313" key="1">
    <source>
        <dbReference type="EMBL" id="KAK4464942.1"/>
    </source>
</evidence>